<comment type="caution">
    <text evidence="10">The sequence shown here is derived from an EMBL/GenBank/DDBJ whole genome shotgun (WGS) entry which is preliminary data.</text>
</comment>
<keyword evidence="5" id="KW-0769">Symport</keyword>
<dbReference type="Pfam" id="PF00939">
    <property type="entry name" value="Na_sulph_symp"/>
    <property type="match status" value="1"/>
</dbReference>
<dbReference type="PANTHER" id="PTHR10283">
    <property type="entry name" value="SOLUTE CARRIER FAMILY 13 MEMBER"/>
    <property type="match status" value="1"/>
</dbReference>
<feature type="transmembrane region" description="Helical" evidence="9">
    <location>
        <begin position="6"/>
        <end position="23"/>
    </location>
</feature>
<keyword evidence="11" id="KW-1185">Reference proteome</keyword>
<feature type="transmembrane region" description="Helical" evidence="9">
    <location>
        <begin position="316"/>
        <end position="335"/>
    </location>
</feature>
<evidence type="ECO:0000256" key="7">
    <source>
        <dbReference type="ARBA" id="ARBA00023136"/>
    </source>
</evidence>
<dbReference type="NCBIfam" id="TIGR00785">
    <property type="entry name" value="dass"/>
    <property type="match status" value="1"/>
</dbReference>
<keyword evidence="5" id="KW-0813">Transport</keyword>
<keyword evidence="4 9" id="KW-0812">Transmembrane</keyword>
<feature type="transmembrane region" description="Helical" evidence="9">
    <location>
        <begin position="117"/>
        <end position="135"/>
    </location>
</feature>
<feature type="transmembrane region" description="Helical" evidence="9">
    <location>
        <begin position="210"/>
        <end position="229"/>
    </location>
</feature>
<evidence type="ECO:0000256" key="5">
    <source>
        <dbReference type="ARBA" id="ARBA00022847"/>
    </source>
</evidence>
<keyword evidence="7 9" id="KW-0472">Membrane</keyword>
<feature type="transmembrane region" description="Helical" evidence="9">
    <location>
        <begin position="347"/>
        <end position="366"/>
    </location>
</feature>
<evidence type="ECO:0000256" key="6">
    <source>
        <dbReference type="ARBA" id="ARBA00022989"/>
    </source>
</evidence>
<organism evidence="10 11">
    <name type="scientific">Caldalkalibacillus horti</name>
    <dbReference type="NCBI Taxonomy" id="77523"/>
    <lineage>
        <taxon>Bacteria</taxon>
        <taxon>Bacillati</taxon>
        <taxon>Bacillota</taxon>
        <taxon>Bacilli</taxon>
        <taxon>Bacillales</taxon>
        <taxon>Bacillaceae</taxon>
        <taxon>Caldalkalibacillus</taxon>
    </lineage>
</organism>
<feature type="transmembrane region" description="Helical" evidence="9">
    <location>
        <begin position="35"/>
        <end position="66"/>
    </location>
</feature>
<comment type="subcellular location">
    <subcellularLocation>
        <location evidence="1">Membrane</location>
        <topology evidence="1">Multi-pass membrane protein</topology>
    </subcellularLocation>
</comment>
<evidence type="ECO:0000256" key="4">
    <source>
        <dbReference type="ARBA" id="ARBA00022692"/>
    </source>
</evidence>
<evidence type="ECO:0000256" key="8">
    <source>
        <dbReference type="ARBA" id="ARBA00031174"/>
    </source>
</evidence>
<keyword evidence="6 9" id="KW-1133">Transmembrane helix</keyword>
<dbReference type="Proteomes" id="UP001235840">
    <property type="component" value="Unassembled WGS sequence"/>
</dbReference>
<dbReference type="InterPro" id="IPR001898">
    <property type="entry name" value="SLC13A/DASS"/>
</dbReference>
<dbReference type="PANTHER" id="PTHR10283:SF82">
    <property type="entry name" value="SOLUTE CARRIER FAMILY 13 MEMBER 2"/>
    <property type="match status" value="1"/>
</dbReference>
<evidence type="ECO:0000256" key="3">
    <source>
        <dbReference type="ARBA" id="ARBA00020150"/>
    </source>
</evidence>
<evidence type="ECO:0000256" key="9">
    <source>
        <dbReference type="SAM" id="Phobius"/>
    </source>
</evidence>
<sequence>MWNKKAMWIVLIAIAFLYILFVLDDQVNWEIRAALAVTFLGISLWIIELVPFGLTSVLILILYLMFQVSTVETVLSGYASGAVFLILGGMMLANGVNQTFLGQRMVYYILKITGNKATSLLLGIIMVPQILAIFIPASAVRAALILPIVLSLISLLKLEDQVNFKKQMMLALAYGGNVSGVGLLPAAIGNILVVELVYLYTDHVISYFDWFLYAFPIWLLSIPVTWYVVKKAYPLDGVKLGNVKGEIDGQLQKLGKLTMAEKKCIGILLLTVTLWTTQSVHGLHPAFPTLLAAILIGLPKLGFASWEELTKVNINTLLLIGTTMSIGIVLIDTGAIKYLTSILFTEWMLQLLAQPILSILILVLIVQFVHLGVSIVNTVVVALVPVTISLAMELAMDPVLFAMVTGIASIFGFILVVESIPNVIAYGTGLIGQRDFIKPGIKLTFLTTIIIVLVSFTWWKWIGLS</sequence>
<feature type="transmembrane region" description="Helical" evidence="9">
    <location>
        <begin position="141"/>
        <end position="158"/>
    </location>
</feature>
<proteinExistence type="inferred from homology"/>
<feature type="transmembrane region" description="Helical" evidence="9">
    <location>
        <begin position="373"/>
        <end position="392"/>
    </location>
</feature>
<name>A0ABT9W5A0_9BACI</name>
<protein>
    <recommendedName>
        <fullName evidence="3">Sodium-dependent dicarboxylate transporter SdcS</fullName>
    </recommendedName>
    <alternativeName>
        <fullName evidence="8">Na(+)/dicarboxylate symporter</fullName>
    </alternativeName>
</protein>
<evidence type="ECO:0000313" key="11">
    <source>
        <dbReference type="Proteomes" id="UP001235840"/>
    </source>
</evidence>
<evidence type="ECO:0000256" key="2">
    <source>
        <dbReference type="ARBA" id="ARBA00006772"/>
    </source>
</evidence>
<feature type="transmembrane region" description="Helical" evidence="9">
    <location>
        <begin position="286"/>
        <end position="304"/>
    </location>
</feature>
<dbReference type="RefSeq" id="WP_307398133.1">
    <property type="nucleotide sequence ID" value="NZ_BAAADK010000027.1"/>
</dbReference>
<feature type="transmembrane region" description="Helical" evidence="9">
    <location>
        <begin position="398"/>
        <end position="420"/>
    </location>
</feature>
<accession>A0ABT9W5A0</accession>
<evidence type="ECO:0000256" key="1">
    <source>
        <dbReference type="ARBA" id="ARBA00004141"/>
    </source>
</evidence>
<dbReference type="EMBL" id="JAUSTY010000031">
    <property type="protein sequence ID" value="MDQ0168419.1"/>
    <property type="molecule type" value="Genomic_DNA"/>
</dbReference>
<feature type="transmembrane region" description="Helical" evidence="9">
    <location>
        <begin position="170"/>
        <end position="198"/>
    </location>
</feature>
<feature type="transmembrane region" description="Helical" evidence="9">
    <location>
        <begin position="264"/>
        <end position="280"/>
    </location>
</feature>
<comment type="similarity">
    <text evidence="2">Belongs to the SLC13A/DASS transporter (TC 2.A.47) family. NADC subfamily.</text>
</comment>
<gene>
    <name evidence="10" type="ORF">J2S11_004381</name>
</gene>
<feature type="transmembrane region" description="Helical" evidence="9">
    <location>
        <begin position="441"/>
        <end position="459"/>
    </location>
</feature>
<evidence type="ECO:0000313" key="10">
    <source>
        <dbReference type="EMBL" id="MDQ0168419.1"/>
    </source>
</evidence>
<feature type="transmembrane region" description="Helical" evidence="9">
    <location>
        <begin position="78"/>
        <end position="96"/>
    </location>
</feature>
<reference evidence="10 11" key="1">
    <citation type="submission" date="2023-07" db="EMBL/GenBank/DDBJ databases">
        <title>Genomic Encyclopedia of Type Strains, Phase IV (KMG-IV): sequencing the most valuable type-strain genomes for metagenomic binning, comparative biology and taxonomic classification.</title>
        <authorList>
            <person name="Goeker M."/>
        </authorList>
    </citation>
    <scope>NUCLEOTIDE SEQUENCE [LARGE SCALE GENOMIC DNA]</scope>
    <source>
        <strain evidence="10 11">DSM 12751</strain>
    </source>
</reference>